<name>A0A8R1EJS7_CAEJA</name>
<reference evidence="2" key="1">
    <citation type="submission" date="2010-08" db="EMBL/GenBank/DDBJ databases">
        <authorList>
            <consortium name="Caenorhabditis japonica Sequencing Consortium"/>
            <person name="Wilson R.K."/>
        </authorList>
    </citation>
    <scope>NUCLEOTIDE SEQUENCE [LARGE SCALE GENOMIC DNA]</scope>
    <source>
        <strain evidence="2">DF5081</strain>
    </source>
</reference>
<keyword evidence="2" id="KW-1185">Reference proteome</keyword>
<dbReference type="AlphaFoldDB" id="A0A8R1EJS7"/>
<dbReference type="EnsemblMetazoa" id="CJA36529a.1">
    <property type="protein sequence ID" value="CJA36529a.1"/>
    <property type="gene ID" value="WBGene00212376"/>
</dbReference>
<reference evidence="1" key="2">
    <citation type="submission" date="2022-06" db="UniProtKB">
        <authorList>
            <consortium name="EnsemblMetazoa"/>
        </authorList>
    </citation>
    <scope>IDENTIFICATION</scope>
    <source>
        <strain evidence="1">DF5081</strain>
    </source>
</reference>
<proteinExistence type="predicted"/>
<evidence type="ECO:0000313" key="2">
    <source>
        <dbReference type="Proteomes" id="UP000005237"/>
    </source>
</evidence>
<dbReference type="Proteomes" id="UP000005237">
    <property type="component" value="Unassembled WGS sequence"/>
</dbReference>
<organism evidence="1 2">
    <name type="scientific">Caenorhabditis japonica</name>
    <dbReference type="NCBI Taxonomy" id="281687"/>
    <lineage>
        <taxon>Eukaryota</taxon>
        <taxon>Metazoa</taxon>
        <taxon>Ecdysozoa</taxon>
        <taxon>Nematoda</taxon>
        <taxon>Chromadorea</taxon>
        <taxon>Rhabditida</taxon>
        <taxon>Rhabditina</taxon>
        <taxon>Rhabditomorpha</taxon>
        <taxon>Rhabditoidea</taxon>
        <taxon>Rhabditidae</taxon>
        <taxon>Peloderinae</taxon>
        <taxon>Caenorhabditis</taxon>
    </lineage>
</organism>
<evidence type="ECO:0000313" key="1">
    <source>
        <dbReference type="EnsemblMetazoa" id="CJA36529a.1"/>
    </source>
</evidence>
<protein>
    <submittedName>
        <fullName evidence="1">Uncharacterized protein</fullName>
    </submittedName>
</protein>
<accession>A0A8R1EJS7</accession>
<sequence length="90" mass="10272">MSEIAERYVEQLTTTIETMRRRVIAYYDGIFYLARKVEKASERLKEVAEPAAYDARDYVNQSLAEISPLSSIDTDTKNNLVEMYLGISVG</sequence>